<evidence type="ECO:0000256" key="8">
    <source>
        <dbReference type="ARBA" id="ARBA00022723"/>
    </source>
</evidence>
<dbReference type="InterPro" id="IPR003739">
    <property type="entry name" value="Lys_aminomutase/Glu_NH3_mut"/>
</dbReference>
<evidence type="ECO:0000256" key="4">
    <source>
        <dbReference type="ARBA" id="ARBA00008703"/>
    </source>
</evidence>
<protein>
    <recommendedName>
        <fullName evidence="5">L-lysine 2,3-aminomutase</fullName>
    </recommendedName>
    <alternativeName>
        <fullName evidence="13">EF-P post-translational modification enzyme B</fullName>
    </alternativeName>
</protein>
<accession>A0A2U1TNQ4</accession>
<organism evidence="18 19">
    <name type="scientific">Brenneria corticis</name>
    <dbReference type="NCBI Taxonomy" id="2173106"/>
    <lineage>
        <taxon>Bacteria</taxon>
        <taxon>Pseudomonadati</taxon>
        <taxon>Pseudomonadota</taxon>
        <taxon>Gammaproteobacteria</taxon>
        <taxon>Enterobacterales</taxon>
        <taxon>Pectobacteriaceae</taxon>
        <taxon>Brenneria</taxon>
    </lineage>
</organism>
<dbReference type="GO" id="GO:0046872">
    <property type="term" value="F:metal ion binding"/>
    <property type="evidence" value="ECO:0007669"/>
    <property type="project" value="UniProtKB-KW"/>
</dbReference>
<dbReference type="GO" id="GO:0016853">
    <property type="term" value="F:isomerase activity"/>
    <property type="evidence" value="ECO:0007669"/>
    <property type="project" value="UniProtKB-KW"/>
</dbReference>
<dbReference type="EMBL" id="QDKH01000031">
    <property type="protein sequence ID" value="PWC11028.1"/>
    <property type="molecule type" value="Genomic_DNA"/>
</dbReference>
<keyword evidence="6 14" id="KW-0004">4Fe-4S</keyword>
<feature type="domain" description="Radical SAM core" evidence="17">
    <location>
        <begin position="106"/>
        <end position="329"/>
    </location>
</feature>
<evidence type="ECO:0000256" key="3">
    <source>
        <dbReference type="ARBA" id="ARBA00001966"/>
    </source>
</evidence>
<dbReference type="InterPro" id="IPR007197">
    <property type="entry name" value="rSAM"/>
</dbReference>
<dbReference type="AlphaFoldDB" id="A0A2U1TNQ4"/>
<feature type="region of interest" description="Disordered" evidence="16">
    <location>
        <begin position="335"/>
        <end position="355"/>
    </location>
</feature>
<evidence type="ECO:0000256" key="10">
    <source>
        <dbReference type="ARBA" id="ARBA00023004"/>
    </source>
</evidence>
<comment type="similarity">
    <text evidence="4">Belongs to the radical SAM superfamily. KamA family.</text>
</comment>
<name>A0A2U1TNQ4_9GAMM</name>
<feature type="modified residue" description="N6-(pyridoxal phosphate)lysine" evidence="15">
    <location>
        <position position="332"/>
    </location>
</feature>
<feature type="binding site" evidence="14">
    <location>
        <position position="120"/>
    </location>
    <ligand>
        <name>[4Fe-4S] cluster</name>
        <dbReference type="ChEBI" id="CHEBI:49883"/>
        <note>4Fe-4S-S-AdoMet</note>
    </ligand>
</feature>
<evidence type="ECO:0000256" key="13">
    <source>
        <dbReference type="ARBA" id="ARBA00030756"/>
    </source>
</evidence>
<comment type="caution">
    <text evidence="18">The sequence shown here is derived from an EMBL/GenBank/DDBJ whole genome shotgun (WGS) entry which is preliminary data.</text>
</comment>
<dbReference type="PIRSF" id="PIRSF004911">
    <property type="entry name" value="DUF160"/>
    <property type="match status" value="1"/>
</dbReference>
<keyword evidence="12" id="KW-0413">Isomerase</keyword>
<dbReference type="SFLD" id="SFLDG01070">
    <property type="entry name" value="PLP-dependent"/>
    <property type="match status" value="1"/>
</dbReference>
<reference evidence="18 19" key="1">
    <citation type="submission" date="2018-04" db="EMBL/GenBank/DDBJ databases">
        <title>Brenneria corticis sp.nov.</title>
        <authorList>
            <person name="Li Y."/>
        </authorList>
    </citation>
    <scope>NUCLEOTIDE SEQUENCE [LARGE SCALE GENOMIC DNA]</scope>
    <source>
        <strain evidence="18 19">CFCC 11842</strain>
    </source>
</reference>
<keyword evidence="19" id="KW-1185">Reference proteome</keyword>
<evidence type="ECO:0000256" key="16">
    <source>
        <dbReference type="SAM" id="MobiDB-lite"/>
    </source>
</evidence>
<keyword evidence="8 14" id="KW-0479">Metal-binding</keyword>
<feature type="binding site" evidence="14">
    <location>
        <position position="127"/>
    </location>
    <ligand>
        <name>[4Fe-4S] cluster</name>
        <dbReference type="ChEBI" id="CHEBI:49883"/>
        <note>4Fe-4S-S-AdoMet</note>
    </ligand>
</feature>
<dbReference type="PANTHER" id="PTHR30538">
    <property type="entry name" value="LYSINE 2,3-AMINOMUTASE-RELATED"/>
    <property type="match status" value="1"/>
</dbReference>
<dbReference type="NCBIfam" id="TIGR00238">
    <property type="entry name" value="KamA family radical SAM protein"/>
    <property type="match status" value="1"/>
</dbReference>
<keyword evidence="7" id="KW-0949">S-adenosyl-L-methionine</keyword>
<dbReference type="Pfam" id="PF04055">
    <property type="entry name" value="Radical_SAM"/>
    <property type="match status" value="1"/>
</dbReference>
<dbReference type="NCBIfam" id="TIGR03821">
    <property type="entry name" value="EFP_modif_epmB"/>
    <property type="match status" value="1"/>
</dbReference>
<evidence type="ECO:0000256" key="1">
    <source>
        <dbReference type="ARBA" id="ARBA00001352"/>
    </source>
</evidence>
<dbReference type="InterPro" id="IPR022462">
    <property type="entry name" value="EpmB"/>
</dbReference>
<dbReference type="GO" id="GO:0051539">
    <property type="term" value="F:4 iron, 4 sulfur cluster binding"/>
    <property type="evidence" value="ECO:0007669"/>
    <property type="project" value="UniProtKB-KW"/>
</dbReference>
<dbReference type="InterPro" id="IPR058240">
    <property type="entry name" value="rSAM_sf"/>
</dbReference>
<dbReference type="Gene3D" id="3.20.20.70">
    <property type="entry name" value="Aldolase class I"/>
    <property type="match status" value="1"/>
</dbReference>
<dbReference type="Proteomes" id="UP000296159">
    <property type="component" value="Unassembled WGS sequence"/>
</dbReference>
<proteinExistence type="inferred from homology"/>
<evidence type="ECO:0000256" key="9">
    <source>
        <dbReference type="ARBA" id="ARBA00022898"/>
    </source>
</evidence>
<evidence type="ECO:0000256" key="12">
    <source>
        <dbReference type="ARBA" id="ARBA00023235"/>
    </source>
</evidence>
<dbReference type="RefSeq" id="WP_136168238.1">
    <property type="nucleotide sequence ID" value="NZ_KZ819094.1"/>
</dbReference>
<evidence type="ECO:0000256" key="11">
    <source>
        <dbReference type="ARBA" id="ARBA00023014"/>
    </source>
</evidence>
<sequence length="355" mass="40012">MAHIVTLNIPSREDWLQQLADVITDPDELLQLLALNHHAELRQGYGARELFPLRVPRAFVARMQKGNARDPLLLQILTAREEFVAAPGFSLDPLDEQHSVVPGLLHKYHNRALLLVKGGCAVNCRYCFRRHFPYQENQGNKTNWRLALDYIRRHRQLDEIIFSGGDPLMAKDHELDWLITELEAIPHLKRLRIHSRLPVVIPARITDALCQRLSRSTLQVVLVTHINHAQEIDADFTQSMARLRRAGVTLLNQSVLLRGVNDTADTLANLSNALFDAGILPYYLHVLDKVQGAAHFLVDDEEARTLVKALLKKVSGYLVPRLAREIGGEASKTPLDLGLKQSQEETGESLPFAGM</sequence>
<evidence type="ECO:0000256" key="14">
    <source>
        <dbReference type="PIRSR" id="PIRSR004911-1"/>
    </source>
</evidence>
<feature type="binding site" evidence="14">
    <location>
        <position position="124"/>
    </location>
    <ligand>
        <name>[4Fe-4S] cluster</name>
        <dbReference type="ChEBI" id="CHEBI:49883"/>
        <note>4Fe-4S-S-AdoMet</note>
    </ligand>
</feature>
<comment type="cofactor">
    <cofactor evidence="3">
        <name>[4Fe-4S] cluster</name>
        <dbReference type="ChEBI" id="CHEBI:49883"/>
    </cofactor>
</comment>
<dbReference type="SFLD" id="SFLDS00029">
    <property type="entry name" value="Radical_SAM"/>
    <property type="match status" value="1"/>
</dbReference>
<dbReference type="InterPro" id="IPR013785">
    <property type="entry name" value="Aldolase_TIM"/>
</dbReference>
<evidence type="ECO:0000256" key="6">
    <source>
        <dbReference type="ARBA" id="ARBA00022485"/>
    </source>
</evidence>
<evidence type="ECO:0000313" key="18">
    <source>
        <dbReference type="EMBL" id="PWC11028.1"/>
    </source>
</evidence>
<keyword evidence="10" id="KW-0408">Iron</keyword>
<keyword evidence="11 14" id="KW-0411">Iron-sulfur</keyword>
<evidence type="ECO:0000256" key="7">
    <source>
        <dbReference type="ARBA" id="ARBA00022691"/>
    </source>
</evidence>
<gene>
    <name evidence="18" type="primary">epmB</name>
    <name evidence="18" type="ORF">DDT56_20580</name>
</gene>
<dbReference type="SFLD" id="SFLDF00314">
    <property type="entry name" value="L-lysine_2_3-aminomutase_(yjeK"/>
    <property type="match status" value="1"/>
</dbReference>
<evidence type="ECO:0000256" key="15">
    <source>
        <dbReference type="PIRSR" id="PIRSR603739-50"/>
    </source>
</evidence>
<dbReference type="PANTHER" id="PTHR30538:SF1">
    <property type="entry name" value="L-LYSINE 2,3-AMINOMUTASE"/>
    <property type="match status" value="1"/>
</dbReference>
<evidence type="ECO:0000313" key="19">
    <source>
        <dbReference type="Proteomes" id="UP000296159"/>
    </source>
</evidence>
<evidence type="ECO:0000256" key="5">
    <source>
        <dbReference type="ARBA" id="ARBA00022363"/>
    </source>
</evidence>
<dbReference type="SUPFAM" id="SSF102114">
    <property type="entry name" value="Radical SAM enzymes"/>
    <property type="match status" value="1"/>
</dbReference>
<comment type="catalytic activity">
    <reaction evidence="1">
        <text>L-lysine = D-beta-lysine</text>
        <dbReference type="Rhea" id="RHEA:44148"/>
        <dbReference type="ChEBI" id="CHEBI:32551"/>
        <dbReference type="ChEBI" id="CHEBI:84138"/>
    </reaction>
</comment>
<evidence type="ECO:0000259" key="17">
    <source>
        <dbReference type="PROSITE" id="PS51918"/>
    </source>
</evidence>
<evidence type="ECO:0000256" key="2">
    <source>
        <dbReference type="ARBA" id="ARBA00001933"/>
    </source>
</evidence>
<dbReference type="PROSITE" id="PS51918">
    <property type="entry name" value="RADICAL_SAM"/>
    <property type="match status" value="1"/>
</dbReference>
<comment type="cofactor">
    <cofactor evidence="2 15">
        <name>pyridoxal 5'-phosphate</name>
        <dbReference type="ChEBI" id="CHEBI:597326"/>
    </cofactor>
</comment>
<dbReference type="CDD" id="cd01335">
    <property type="entry name" value="Radical_SAM"/>
    <property type="match status" value="1"/>
</dbReference>
<keyword evidence="9 15" id="KW-0663">Pyridoxal phosphate</keyword>